<dbReference type="Pfam" id="PF21863">
    <property type="entry name" value="HTH_67"/>
    <property type="match status" value="1"/>
</dbReference>
<name>A0ABU7MX32_9ACTN</name>
<accession>A0ABU7MX32</accession>
<dbReference type="EMBL" id="JAZDUE010000012">
    <property type="protein sequence ID" value="MEE4024364.1"/>
    <property type="molecule type" value="Genomic_DNA"/>
</dbReference>
<evidence type="ECO:0000313" key="2">
    <source>
        <dbReference type="Proteomes" id="UP001335729"/>
    </source>
</evidence>
<reference evidence="1 2" key="1">
    <citation type="submission" date="2024-01" db="EMBL/GenBank/DDBJ databases">
        <title>Draft genome sequence of Gordonia sp. PKS22-38.</title>
        <authorList>
            <person name="Suphannarot A."/>
            <person name="Mingma R."/>
        </authorList>
    </citation>
    <scope>NUCLEOTIDE SEQUENCE [LARGE SCALE GENOMIC DNA]</scope>
    <source>
        <strain evidence="1 2">PKS22-38</strain>
    </source>
</reference>
<evidence type="ECO:0000313" key="1">
    <source>
        <dbReference type="EMBL" id="MEE4024364.1"/>
    </source>
</evidence>
<proteinExistence type="predicted"/>
<organism evidence="1 2">
    <name type="scientific">Gordonia prachuapensis</name>
    <dbReference type="NCBI Taxonomy" id="3115651"/>
    <lineage>
        <taxon>Bacteria</taxon>
        <taxon>Bacillati</taxon>
        <taxon>Actinomycetota</taxon>
        <taxon>Actinomycetes</taxon>
        <taxon>Mycobacteriales</taxon>
        <taxon>Gordoniaceae</taxon>
        <taxon>Gordonia</taxon>
    </lineage>
</organism>
<keyword evidence="2" id="KW-1185">Reference proteome</keyword>
<dbReference type="RefSeq" id="WP_330505742.1">
    <property type="nucleotide sequence ID" value="NZ_JAZDUE010000012.1"/>
</dbReference>
<dbReference type="InterPro" id="IPR054058">
    <property type="entry name" value="HTH_67"/>
</dbReference>
<comment type="caution">
    <text evidence="1">The sequence shown here is derived from an EMBL/GenBank/DDBJ whole genome shotgun (WGS) entry which is preliminary data.</text>
</comment>
<sequence length="294" mass="32200">MTSPVGDADHQTARKAYETLEPFHVLAYFNRGHRAAQEDTGLDSRAFYVGARGAPMGDCDAALVTAAFYNFSPEVIVPAWTAAREVGLDRVAARRDQMLDEQLRAVLGDRIDDAEIRELEKRYREIAVDLPMGGRPLAAGWGASAVPDVPHVALWHAIAIIREWRGDNHIAALVNHQLGGIDAVVFHEAELPDPTVQRRVLGRKLVQLTRGWSDEEWEASVDRLAARGVVERTDDGHRLTDAGATLYGAIEDETDLLSAPAWSGSGVDDLLARTRPYVKAVIDAGILPGTRKKD</sequence>
<gene>
    <name evidence="1" type="ORF">V1Y59_14860</name>
</gene>
<dbReference type="Proteomes" id="UP001335729">
    <property type="component" value="Unassembled WGS sequence"/>
</dbReference>
<evidence type="ECO:0008006" key="3">
    <source>
        <dbReference type="Google" id="ProtNLM"/>
    </source>
</evidence>
<protein>
    <recommendedName>
        <fullName evidence="3">SalK</fullName>
    </recommendedName>
</protein>
<dbReference type="NCBIfam" id="NF047719">
    <property type="entry name" value="SCO6745_fam_HTH"/>
    <property type="match status" value="1"/>
</dbReference>